<keyword evidence="2" id="KW-1185">Reference proteome</keyword>
<reference evidence="1 2" key="1">
    <citation type="submission" date="2024-07" db="EMBL/GenBank/DDBJ databases">
        <title>Section-level genome sequencing and comparative genomics of Aspergillus sections Usti and Cavernicolus.</title>
        <authorList>
            <consortium name="Lawrence Berkeley National Laboratory"/>
            <person name="Nybo J.L."/>
            <person name="Vesth T.C."/>
            <person name="Theobald S."/>
            <person name="Frisvad J.C."/>
            <person name="Larsen T.O."/>
            <person name="Kjaerboelling I."/>
            <person name="Rothschild-Mancinelli K."/>
            <person name="Lyhne E.K."/>
            <person name="Kogle M.E."/>
            <person name="Barry K."/>
            <person name="Clum A."/>
            <person name="Na H."/>
            <person name="Ledsgaard L."/>
            <person name="Lin J."/>
            <person name="Lipzen A."/>
            <person name="Kuo A."/>
            <person name="Riley R."/>
            <person name="Mondo S."/>
            <person name="LaButti K."/>
            <person name="Haridas S."/>
            <person name="Pangalinan J."/>
            <person name="Salamov A.A."/>
            <person name="Simmons B.A."/>
            <person name="Magnuson J.K."/>
            <person name="Chen J."/>
            <person name="Drula E."/>
            <person name="Henrissat B."/>
            <person name="Wiebenga A."/>
            <person name="Lubbers R.J."/>
            <person name="Gomes A.C."/>
            <person name="Makela M.R."/>
            <person name="Stajich J."/>
            <person name="Grigoriev I.V."/>
            <person name="Mortensen U.H."/>
            <person name="De vries R.P."/>
            <person name="Baker S.E."/>
            <person name="Andersen M.R."/>
        </authorList>
    </citation>
    <scope>NUCLEOTIDE SEQUENCE [LARGE SCALE GENOMIC DNA]</scope>
    <source>
        <strain evidence="1 2">CBS 600.67</strain>
    </source>
</reference>
<dbReference type="EMBL" id="JBFXLS010000071">
    <property type="protein sequence ID" value="KAL2820213.1"/>
    <property type="molecule type" value="Genomic_DNA"/>
</dbReference>
<accession>A0ABR4HZX9</accession>
<evidence type="ECO:0000313" key="1">
    <source>
        <dbReference type="EMBL" id="KAL2820213.1"/>
    </source>
</evidence>
<name>A0ABR4HZX9_9EURO</name>
<proteinExistence type="predicted"/>
<dbReference type="Proteomes" id="UP001610335">
    <property type="component" value="Unassembled WGS sequence"/>
</dbReference>
<sequence length="106" mass="11653">MPEESESSITLESETATNIKIIKPLFDQLVQVDWMDQAVAYIVHSRRSAVKGLKAIKDALMDNGVSQANIKESVYTSGLSTVGSRGKVVLTWEPLDEVGAELQLYI</sequence>
<gene>
    <name evidence="1" type="ORF">BDW59DRAFT_164700</name>
</gene>
<protein>
    <submittedName>
        <fullName evidence="1">Uncharacterized protein</fullName>
    </submittedName>
</protein>
<organism evidence="1 2">
    <name type="scientific">Aspergillus cavernicola</name>
    <dbReference type="NCBI Taxonomy" id="176166"/>
    <lineage>
        <taxon>Eukaryota</taxon>
        <taxon>Fungi</taxon>
        <taxon>Dikarya</taxon>
        <taxon>Ascomycota</taxon>
        <taxon>Pezizomycotina</taxon>
        <taxon>Eurotiomycetes</taxon>
        <taxon>Eurotiomycetidae</taxon>
        <taxon>Eurotiales</taxon>
        <taxon>Aspergillaceae</taxon>
        <taxon>Aspergillus</taxon>
        <taxon>Aspergillus subgen. Nidulantes</taxon>
    </lineage>
</organism>
<evidence type="ECO:0000313" key="2">
    <source>
        <dbReference type="Proteomes" id="UP001610335"/>
    </source>
</evidence>
<comment type="caution">
    <text evidence="1">The sequence shown here is derived from an EMBL/GenBank/DDBJ whole genome shotgun (WGS) entry which is preliminary data.</text>
</comment>